<keyword evidence="5 8" id="KW-1133">Transmembrane helix</keyword>
<dbReference type="InterPro" id="IPR000715">
    <property type="entry name" value="Glycosyl_transferase_4"/>
</dbReference>
<feature type="binding site" evidence="7">
    <location>
        <position position="217"/>
    </location>
    <ligand>
        <name>Mg(2+)</name>
        <dbReference type="ChEBI" id="CHEBI:18420"/>
    </ligand>
</feature>
<evidence type="ECO:0000256" key="1">
    <source>
        <dbReference type="ARBA" id="ARBA00004651"/>
    </source>
</evidence>
<dbReference type="GO" id="GO:0046872">
    <property type="term" value="F:metal ion binding"/>
    <property type="evidence" value="ECO:0007669"/>
    <property type="project" value="UniProtKB-KW"/>
</dbReference>
<dbReference type="AlphaFoldDB" id="A0A0L6W6L2"/>
<gene>
    <name evidence="9" type="ORF">Tfer_0428</name>
</gene>
<keyword evidence="6 8" id="KW-0472">Membrane</keyword>
<feature type="transmembrane region" description="Helical" evidence="8">
    <location>
        <begin position="221"/>
        <end position="250"/>
    </location>
</feature>
<keyword evidence="4 8" id="KW-0812">Transmembrane</keyword>
<dbReference type="GO" id="GO:0016780">
    <property type="term" value="F:phosphotransferase activity, for other substituted phosphate groups"/>
    <property type="evidence" value="ECO:0007669"/>
    <property type="project" value="InterPro"/>
</dbReference>
<evidence type="ECO:0000313" key="9">
    <source>
        <dbReference type="EMBL" id="KNZ70749.1"/>
    </source>
</evidence>
<dbReference type="EMBL" id="LGTE01000002">
    <property type="protein sequence ID" value="KNZ70749.1"/>
    <property type="molecule type" value="Genomic_DNA"/>
</dbReference>
<dbReference type="PANTHER" id="PTHR22926:SF3">
    <property type="entry name" value="UNDECAPRENYL-PHOSPHATE ALPHA-N-ACETYLGLUCOSAMINYL 1-PHOSPHATE TRANSFERASE"/>
    <property type="match status" value="1"/>
</dbReference>
<accession>A0A0L6W6L2</accession>
<feature type="transmembrane region" description="Helical" evidence="8">
    <location>
        <begin position="74"/>
        <end position="92"/>
    </location>
</feature>
<feature type="transmembrane region" description="Helical" evidence="8">
    <location>
        <begin position="113"/>
        <end position="137"/>
    </location>
</feature>
<evidence type="ECO:0000256" key="3">
    <source>
        <dbReference type="ARBA" id="ARBA00022679"/>
    </source>
</evidence>
<feature type="binding site" evidence="7">
    <location>
        <position position="161"/>
    </location>
    <ligand>
        <name>Mg(2+)</name>
        <dbReference type="ChEBI" id="CHEBI:18420"/>
    </ligand>
</feature>
<evidence type="ECO:0000256" key="5">
    <source>
        <dbReference type="ARBA" id="ARBA00022989"/>
    </source>
</evidence>
<evidence type="ECO:0000256" key="7">
    <source>
        <dbReference type="PIRSR" id="PIRSR600715-1"/>
    </source>
</evidence>
<evidence type="ECO:0000256" key="2">
    <source>
        <dbReference type="ARBA" id="ARBA00022475"/>
    </source>
</evidence>
<comment type="subcellular location">
    <subcellularLocation>
        <location evidence="1">Cell membrane</location>
        <topology evidence="1">Multi-pass membrane protein</topology>
    </subcellularLocation>
</comment>
<dbReference type="GO" id="GO:0005886">
    <property type="term" value="C:plasma membrane"/>
    <property type="evidence" value="ECO:0007669"/>
    <property type="project" value="UniProtKB-SubCell"/>
</dbReference>
<keyword evidence="7" id="KW-0479">Metal-binding</keyword>
<proteinExistence type="predicted"/>
<sequence>MVIYGIIVISLAYMVTYSTVPVIGKMLAKADFVRPNFRGDMIPLGVGIVFALALLVTGSVWILLQPDQARNTLLFLFAAFSMALLGLVDDVFGSREASGLKGHLKKLLVEGELTTGALKALAGGMVSLLISLALIKIEKIQDILLVLLNTFIIALSANAINLLDLRPGRAIKGYLLLAAFLVAFGYNQEEVWLLGILTGSVLAYLPFDLKAQTMMGDTGSNVLGISVGLLAVLVLPLISKLVYFGLLVLFHLYTEKFSLTRTIENNRVLKFIDMIGREK</sequence>
<protein>
    <recommendedName>
        <fullName evidence="11">Glycosyl transferase family protein</fullName>
    </recommendedName>
</protein>
<dbReference type="Pfam" id="PF00953">
    <property type="entry name" value="Glycos_transf_4"/>
    <property type="match status" value="1"/>
</dbReference>
<evidence type="ECO:0000256" key="6">
    <source>
        <dbReference type="ARBA" id="ARBA00023136"/>
    </source>
</evidence>
<dbReference type="GO" id="GO:0044038">
    <property type="term" value="P:cell wall macromolecule biosynthetic process"/>
    <property type="evidence" value="ECO:0007669"/>
    <property type="project" value="TreeGrafter"/>
</dbReference>
<organism evidence="9 10">
    <name type="scientific">Thermincola ferriacetica</name>
    <dbReference type="NCBI Taxonomy" id="281456"/>
    <lineage>
        <taxon>Bacteria</taxon>
        <taxon>Bacillati</taxon>
        <taxon>Bacillota</taxon>
        <taxon>Clostridia</taxon>
        <taxon>Eubacteriales</taxon>
        <taxon>Thermincolaceae</taxon>
        <taxon>Thermincola</taxon>
    </lineage>
</organism>
<reference evidence="10" key="1">
    <citation type="submission" date="2015-07" db="EMBL/GenBank/DDBJ databases">
        <title>Complete Genome of Thermincola ferriacetica strain Z-0001T.</title>
        <authorList>
            <person name="Lusk B."/>
            <person name="Badalamenti J.P."/>
            <person name="Parameswaran P."/>
            <person name="Bond D.R."/>
            <person name="Torres C.I."/>
        </authorList>
    </citation>
    <scope>NUCLEOTIDE SEQUENCE [LARGE SCALE GENOMIC DNA]</scope>
    <source>
        <strain evidence="10">Z-0001</strain>
    </source>
</reference>
<evidence type="ECO:0000313" key="10">
    <source>
        <dbReference type="Proteomes" id="UP000037175"/>
    </source>
</evidence>
<keyword evidence="2" id="KW-1003">Cell membrane</keyword>
<keyword evidence="7" id="KW-0460">Magnesium</keyword>
<name>A0A0L6W6L2_9FIRM</name>
<comment type="caution">
    <text evidence="9">The sequence shown here is derived from an EMBL/GenBank/DDBJ whole genome shotgun (WGS) entry which is preliminary data.</text>
</comment>
<feature type="transmembrane region" description="Helical" evidence="8">
    <location>
        <begin position="143"/>
        <end position="163"/>
    </location>
</feature>
<feature type="transmembrane region" description="Helical" evidence="8">
    <location>
        <begin position="170"/>
        <end position="186"/>
    </location>
</feature>
<dbReference type="GO" id="GO:0071555">
    <property type="term" value="P:cell wall organization"/>
    <property type="evidence" value="ECO:0007669"/>
    <property type="project" value="TreeGrafter"/>
</dbReference>
<feature type="transmembrane region" description="Helical" evidence="8">
    <location>
        <begin position="192"/>
        <end position="209"/>
    </location>
</feature>
<evidence type="ECO:0000256" key="4">
    <source>
        <dbReference type="ARBA" id="ARBA00022692"/>
    </source>
</evidence>
<feature type="transmembrane region" description="Helical" evidence="8">
    <location>
        <begin position="40"/>
        <end position="62"/>
    </location>
</feature>
<keyword evidence="10" id="KW-1185">Reference proteome</keyword>
<comment type="cofactor">
    <cofactor evidence="7">
        <name>Mg(2+)</name>
        <dbReference type="ChEBI" id="CHEBI:18420"/>
    </cofactor>
</comment>
<dbReference type="RefSeq" id="WP_052216667.1">
    <property type="nucleotide sequence ID" value="NZ_LGTE01000002.1"/>
</dbReference>
<evidence type="ECO:0008006" key="11">
    <source>
        <dbReference type="Google" id="ProtNLM"/>
    </source>
</evidence>
<dbReference type="Proteomes" id="UP000037175">
    <property type="component" value="Unassembled WGS sequence"/>
</dbReference>
<dbReference type="PANTHER" id="PTHR22926">
    <property type="entry name" value="PHOSPHO-N-ACETYLMURAMOYL-PENTAPEPTIDE-TRANSFERASE"/>
    <property type="match status" value="1"/>
</dbReference>
<feature type="transmembrane region" description="Helical" evidence="8">
    <location>
        <begin position="6"/>
        <end position="28"/>
    </location>
</feature>
<evidence type="ECO:0000256" key="8">
    <source>
        <dbReference type="SAM" id="Phobius"/>
    </source>
</evidence>
<dbReference type="PATRIC" id="fig|281456.6.peg.454"/>
<keyword evidence="3" id="KW-0808">Transferase</keyword>